<keyword evidence="5" id="KW-1133">Transmembrane helix</keyword>
<dbReference type="NCBIfam" id="TIGR00254">
    <property type="entry name" value="GGDEF"/>
    <property type="match status" value="1"/>
</dbReference>
<dbReference type="Proteomes" id="UP000484255">
    <property type="component" value="Unassembled WGS sequence"/>
</dbReference>
<feature type="transmembrane region" description="Helical" evidence="5">
    <location>
        <begin position="325"/>
        <end position="344"/>
    </location>
</feature>
<evidence type="ECO:0000313" key="8">
    <source>
        <dbReference type="EMBL" id="NDY91062.1"/>
    </source>
</evidence>
<gene>
    <name evidence="8" type="ORF">G3A44_07615</name>
</gene>
<dbReference type="PANTHER" id="PTHR45138:SF9">
    <property type="entry name" value="DIGUANYLATE CYCLASE DGCM-RELATED"/>
    <property type="match status" value="1"/>
</dbReference>
<dbReference type="SUPFAM" id="SSF55073">
    <property type="entry name" value="Nucleotide cyclase"/>
    <property type="match status" value="1"/>
</dbReference>
<dbReference type="RefSeq" id="WP_163456924.1">
    <property type="nucleotide sequence ID" value="NZ_JAAGOH010000007.1"/>
</dbReference>
<evidence type="ECO:0000256" key="3">
    <source>
        <dbReference type="SAM" id="Coils"/>
    </source>
</evidence>
<dbReference type="PROSITE" id="PS50887">
    <property type="entry name" value="GGDEF"/>
    <property type="match status" value="1"/>
</dbReference>
<dbReference type="InterPro" id="IPR000160">
    <property type="entry name" value="GGDEF_dom"/>
</dbReference>
<dbReference type="InterPro" id="IPR050469">
    <property type="entry name" value="Diguanylate_Cyclase"/>
</dbReference>
<dbReference type="GO" id="GO:0005886">
    <property type="term" value="C:plasma membrane"/>
    <property type="evidence" value="ECO:0007669"/>
    <property type="project" value="TreeGrafter"/>
</dbReference>
<dbReference type="Pfam" id="PF00990">
    <property type="entry name" value="GGDEF"/>
    <property type="match status" value="1"/>
</dbReference>
<dbReference type="SUPFAM" id="SSF158472">
    <property type="entry name" value="HAMP domain-like"/>
    <property type="match status" value="1"/>
</dbReference>
<name>A0A7C9TJC2_9BURK</name>
<evidence type="ECO:0000256" key="1">
    <source>
        <dbReference type="ARBA" id="ARBA00012528"/>
    </source>
</evidence>
<dbReference type="GO" id="GO:0052621">
    <property type="term" value="F:diguanylate cyclase activity"/>
    <property type="evidence" value="ECO:0007669"/>
    <property type="project" value="UniProtKB-EC"/>
</dbReference>
<dbReference type="Gene3D" id="3.30.70.270">
    <property type="match status" value="1"/>
</dbReference>
<comment type="catalytic activity">
    <reaction evidence="2">
        <text>2 GTP = 3',3'-c-di-GMP + 2 diphosphate</text>
        <dbReference type="Rhea" id="RHEA:24898"/>
        <dbReference type="ChEBI" id="CHEBI:33019"/>
        <dbReference type="ChEBI" id="CHEBI:37565"/>
        <dbReference type="ChEBI" id="CHEBI:58805"/>
        <dbReference type="EC" id="2.7.7.65"/>
    </reaction>
</comment>
<evidence type="ECO:0000256" key="4">
    <source>
        <dbReference type="SAM" id="MobiDB-lite"/>
    </source>
</evidence>
<dbReference type="SMART" id="SM00267">
    <property type="entry name" value="GGDEF"/>
    <property type="match status" value="1"/>
</dbReference>
<dbReference type="InterPro" id="IPR043128">
    <property type="entry name" value="Rev_trsase/Diguanyl_cyclase"/>
</dbReference>
<feature type="compositionally biased region" description="Pro residues" evidence="4">
    <location>
        <begin position="580"/>
        <end position="603"/>
    </location>
</feature>
<dbReference type="GO" id="GO:0007165">
    <property type="term" value="P:signal transduction"/>
    <property type="evidence" value="ECO:0007669"/>
    <property type="project" value="InterPro"/>
</dbReference>
<keyword evidence="5" id="KW-0812">Transmembrane</keyword>
<proteinExistence type="predicted"/>
<dbReference type="GO" id="GO:1902201">
    <property type="term" value="P:negative regulation of bacterial-type flagellum-dependent cell motility"/>
    <property type="evidence" value="ECO:0007669"/>
    <property type="project" value="TreeGrafter"/>
</dbReference>
<evidence type="ECO:0000259" key="6">
    <source>
        <dbReference type="PROSITE" id="PS50885"/>
    </source>
</evidence>
<feature type="domain" description="HAMP" evidence="6">
    <location>
        <begin position="346"/>
        <end position="399"/>
    </location>
</feature>
<dbReference type="FunFam" id="3.30.70.270:FF:000001">
    <property type="entry name" value="Diguanylate cyclase domain protein"/>
    <property type="match status" value="1"/>
</dbReference>
<feature type="region of interest" description="Disordered" evidence="4">
    <location>
        <begin position="572"/>
        <end position="617"/>
    </location>
</feature>
<dbReference type="CDD" id="cd01949">
    <property type="entry name" value="GGDEF"/>
    <property type="match status" value="1"/>
</dbReference>
<keyword evidence="5" id="KW-0472">Membrane</keyword>
<dbReference type="PANTHER" id="PTHR45138">
    <property type="entry name" value="REGULATORY COMPONENTS OF SENSORY TRANSDUCTION SYSTEM"/>
    <property type="match status" value="1"/>
</dbReference>
<feature type="coiled-coil region" evidence="3">
    <location>
        <begin position="386"/>
        <end position="417"/>
    </location>
</feature>
<feature type="domain" description="GGDEF" evidence="7">
    <location>
        <begin position="445"/>
        <end position="579"/>
    </location>
</feature>
<feature type="transmembrane region" description="Helical" evidence="5">
    <location>
        <begin position="6"/>
        <end position="27"/>
    </location>
</feature>
<accession>A0A7C9TJC2</accession>
<dbReference type="EC" id="2.7.7.65" evidence="1"/>
<dbReference type="InterPro" id="IPR003660">
    <property type="entry name" value="HAMP_dom"/>
</dbReference>
<keyword evidence="3" id="KW-0175">Coiled coil</keyword>
<dbReference type="AlphaFoldDB" id="A0A7C9TJC2"/>
<reference evidence="8 9" key="1">
    <citation type="submission" date="2020-02" db="EMBL/GenBank/DDBJ databases">
        <title>Ideonella bacterium strain TBM-1.</title>
        <authorList>
            <person name="Chen W.-M."/>
        </authorList>
    </citation>
    <scope>NUCLEOTIDE SEQUENCE [LARGE SCALE GENOMIC DNA]</scope>
    <source>
        <strain evidence="8 9">TBM-1</strain>
    </source>
</reference>
<comment type="caution">
    <text evidence="8">The sequence shown here is derived from an EMBL/GenBank/DDBJ whole genome shotgun (WGS) entry which is preliminary data.</text>
</comment>
<protein>
    <recommendedName>
        <fullName evidence="1">diguanylate cyclase</fullName>
        <ecNumber evidence="1">2.7.7.65</ecNumber>
    </recommendedName>
</protein>
<dbReference type="InterPro" id="IPR029787">
    <property type="entry name" value="Nucleotide_cyclase"/>
</dbReference>
<dbReference type="Gene3D" id="6.10.340.10">
    <property type="match status" value="1"/>
</dbReference>
<evidence type="ECO:0000259" key="7">
    <source>
        <dbReference type="PROSITE" id="PS50887"/>
    </source>
</evidence>
<evidence type="ECO:0000313" key="9">
    <source>
        <dbReference type="Proteomes" id="UP000484255"/>
    </source>
</evidence>
<dbReference type="GO" id="GO:0043709">
    <property type="term" value="P:cell adhesion involved in single-species biofilm formation"/>
    <property type="evidence" value="ECO:0007669"/>
    <property type="project" value="TreeGrafter"/>
</dbReference>
<dbReference type="EMBL" id="JAAGOH010000007">
    <property type="protein sequence ID" value="NDY91062.1"/>
    <property type="molecule type" value="Genomic_DNA"/>
</dbReference>
<keyword evidence="9" id="KW-1185">Reference proteome</keyword>
<evidence type="ECO:0000256" key="2">
    <source>
        <dbReference type="ARBA" id="ARBA00034247"/>
    </source>
</evidence>
<dbReference type="PROSITE" id="PS50885">
    <property type="entry name" value="HAMP"/>
    <property type="match status" value="1"/>
</dbReference>
<evidence type="ECO:0000256" key="5">
    <source>
        <dbReference type="SAM" id="Phobius"/>
    </source>
</evidence>
<organism evidence="8 9">
    <name type="scientific">Ideonella livida</name>
    <dbReference type="NCBI Taxonomy" id="2707176"/>
    <lineage>
        <taxon>Bacteria</taxon>
        <taxon>Pseudomonadati</taxon>
        <taxon>Pseudomonadota</taxon>
        <taxon>Betaproteobacteria</taxon>
        <taxon>Burkholderiales</taxon>
        <taxon>Sphaerotilaceae</taxon>
        <taxon>Ideonella</taxon>
    </lineage>
</organism>
<sequence length="617" mass="66092">MGLNALFRWLAAGLAMVVLALVVHAALHERHVLKQAEDGLQALQRLRRVLSAGEMLSRERAPSFAVLRDVGHESPLRAREELMAARLDTDRAFAAATADLAALGEEDPSYRRVVTAVDRARLLLDEVRLSVDSEVSRQDSSRSAHVARDIARLREAHALLEPAVADLAGRAQRAYPDLTPPLQGAVLAARLREVGGLLAAGLRPAVVRGTPFTPEEDDATHLQLGRLDQLRELLDSYLDGYRGTDAVASARQQLRHGLFGRGAALIDQIVEAGHHGGPYPVDALRFGELIVPDLARAFDLRNALLDDAERQALARRNAARLDLQVMATLSLVALSALALGLWLVHRRVVVPLSQTARVIHGLAEGRHDLTVPEARADDEIGAVLGAVRAMQKVQILQQTMEEERAQLITQLSQLSNTDGLTGLLNRRAFFEQAERELATAQRHGFHLSVVLLDVDHFKAINDSYGHGVGDEALRAVASTLAAQIRTGDLAARYGGEEFVLLLGHCDAAQAFKSAERLREAVSQLRVADPLGGAFALTASLGVASTGQHGLELQHLLSVADAAMYRAKRTGRNRVAGAEPAPAPPPAPMSPPVAPAALPGPPPSAGGGRLPEELGAKG</sequence>